<protein>
    <recommendedName>
        <fullName evidence="1">Transcription regulator TrmB N-terminal domain-containing protein</fullName>
    </recommendedName>
</protein>
<dbReference type="InterPro" id="IPR002831">
    <property type="entry name" value="Tscrpt_reg_TrmB_N"/>
</dbReference>
<comment type="caution">
    <text evidence="2">The sequence shown here is derived from an EMBL/GenBank/DDBJ whole genome shotgun (WGS) entry which is preliminary data.</text>
</comment>
<dbReference type="PANTHER" id="PTHR34293:SF1">
    <property type="entry name" value="HTH-TYPE TRANSCRIPTIONAL REGULATOR TRMBL2"/>
    <property type="match status" value="1"/>
</dbReference>
<dbReference type="Pfam" id="PF01978">
    <property type="entry name" value="TrmB"/>
    <property type="match status" value="1"/>
</dbReference>
<name>A0A1F6NB80_9BACT</name>
<dbReference type="EMBL" id="MFQK01000008">
    <property type="protein sequence ID" value="OGH81177.1"/>
    <property type="molecule type" value="Genomic_DNA"/>
</dbReference>
<dbReference type="AlphaFoldDB" id="A0A1F6NB80"/>
<dbReference type="InterPro" id="IPR051797">
    <property type="entry name" value="TrmB-like"/>
</dbReference>
<dbReference type="SUPFAM" id="SSF46785">
    <property type="entry name" value="Winged helix' DNA-binding domain"/>
    <property type="match status" value="1"/>
</dbReference>
<evidence type="ECO:0000259" key="1">
    <source>
        <dbReference type="Pfam" id="PF01978"/>
    </source>
</evidence>
<evidence type="ECO:0000313" key="3">
    <source>
        <dbReference type="Proteomes" id="UP000178726"/>
    </source>
</evidence>
<dbReference type="InterPro" id="IPR036390">
    <property type="entry name" value="WH_DNA-bd_sf"/>
</dbReference>
<gene>
    <name evidence="2" type="ORF">A3I29_04390</name>
</gene>
<accession>A0A1F6NB80</accession>
<dbReference type="Proteomes" id="UP000178726">
    <property type="component" value="Unassembled WGS sequence"/>
</dbReference>
<organism evidence="2 3">
    <name type="scientific">Candidatus Magasanikbacteria bacterium RIFCSPLOWO2_02_FULL_44_11</name>
    <dbReference type="NCBI Taxonomy" id="1798689"/>
    <lineage>
        <taxon>Bacteria</taxon>
        <taxon>Candidatus Magasanikiibacteriota</taxon>
    </lineage>
</organism>
<evidence type="ECO:0000313" key="2">
    <source>
        <dbReference type="EMBL" id="OGH81177.1"/>
    </source>
</evidence>
<dbReference type="STRING" id="1798689.A3I29_04390"/>
<dbReference type="InterPro" id="IPR036388">
    <property type="entry name" value="WH-like_DNA-bd_sf"/>
</dbReference>
<reference evidence="2 3" key="1">
    <citation type="journal article" date="2016" name="Nat. Commun.">
        <title>Thousands of microbial genomes shed light on interconnected biogeochemical processes in an aquifer system.</title>
        <authorList>
            <person name="Anantharaman K."/>
            <person name="Brown C.T."/>
            <person name="Hug L.A."/>
            <person name="Sharon I."/>
            <person name="Castelle C.J."/>
            <person name="Probst A.J."/>
            <person name="Thomas B.C."/>
            <person name="Singh A."/>
            <person name="Wilkins M.J."/>
            <person name="Karaoz U."/>
            <person name="Brodie E.L."/>
            <person name="Williams K.H."/>
            <person name="Hubbard S.S."/>
            <person name="Banfield J.F."/>
        </authorList>
    </citation>
    <scope>NUCLEOTIDE SEQUENCE [LARGE SCALE GENOMIC DNA]</scope>
</reference>
<sequence>MNTKELLQQIGLSDKEAQIFITTHELGLGTAYEIAKRSKIKRTTTYAVLDQLEQKKFVSSVVKKDKKIYIPLQPQALIDRATEKISEAKQQETYLHQLVPLLEALANRSPHKPNIIYYQDRDGVRDLHNEMLRNITDKNMYYLTAVENIEQVVGKTFFTNWIQRRINQGIKSTGIRNKTKEVANTAYTNKSDYLRDYRFAPSWVNLPLGLYICGNKVAIMSSQKESFGILIESQEFAVLMKSLFDALWKLCDPV</sequence>
<dbReference type="Gene3D" id="1.10.10.10">
    <property type="entry name" value="Winged helix-like DNA-binding domain superfamily/Winged helix DNA-binding domain"/>
    <property type="match status" value="1"/>
</dbReference>
<proteinExistence type="predicted"/>
<feature type="domain" description="Transcription regulator TrmB N-terminal" evidence="1">
    <location>
        <begin position="7"/>
        <end position="74"/>
    </location>
</feature>
<dbReference type="PANTHER" id="PTHR34293">
    <property type="entry name" value="HTH-TYPE TRANSCRIPTIONAL REGULATOR TRMBL2"/>
    <property type="match status" value="1"/>
</dbReference>